<feature type="compositionally biased region" description="Low complexity" evidence="1">
    <location>
        <begin position="1625"/>
        <end position="1641"/>
    </location>
</feature>
<feature type="region of interest" description="Disordered" evidence="1">
    <location>
        <begin position="1454"/>
        <end position="1480"/>
    </location>
</feature>
<dbReference type="STRING" id="542762.A0A4S4E0D3"/>
<evidence type="ECO:0000313" key="4">
    <source>
        <dbReference type="Proteomes" id="UP000306102"/>
    </source>
</evidence>
<feature type="compositionally biased region" description="Polar residues" evidence="1">
    <location>
        <begin position="1609"/>
        <end position="1620"/>
    </location>
</feature>
<feature type="compositionally biased region" description="Polar residues" evidence="1">
    <location>
        <begin position="1201"/>
        <end position="1216"/>
    </location>
</feature>
<feature type="compositionally biased region" description="Polar residues" evidence="1">
    <location>
        <begin position="463"/>
        <end position="483"/>
    </location>
</feature>
<feature type="region of interest" description="Disordered" evidence="1">
    <location>
        <begin position="1352"/>
        <end position="1378"/>
    </location>
</feature>
<comment type="caution">
    <text evidence="3">The sequence shown here is derived from an EMBL/GenBank/DDBJ whole genome shotgun (WGS) entry which is preliminary data.</text>
</comment>
<feature type="region of interest" description="Disordered" evidence="1">
    <location>
        <begin position="110"/>
        <end position="253"/>
    </location>
</feature>
<feature type="compositionally biased region" description="Basic and acidic residues" evidence="1">
    <location>
        <begin position="1161"/>
        <end position="1180"/>
    </location>
</feature>
<feature type="region of interest" description="Disordered" evidence="1">
    <location>
        <begin position="463"/>
        <end position="566"/>
    </location>
</feature>
<proteinExistence type="predicted"/>
<dbReference type="EMBL" id="SDRB02008666">
    <property type="protein sequence ID" value="THG09221.1"/>
    <property type="molecule type" value="Genomic_DNA"/>
</dbReference>
<feature type="region of interest" description="Disordered" evidence="1">
    <location>
        <begin position="1"/>
        <end position="87"/>
    </location>
</feature>
<reference evidence="3 4" key="1">
    <citation type="journal article" date="2018" name="Proc. Natl. Acad. Sci. U.S.A.">
        <title>Draft genome sequence of Camellia sinensis var. sinensis provides insights into the evolution of the tea genome and tea quality.</title>
        <authorList>
            <person name="Wei C."/>
            <person name="Yang H."/>
            <person name="Wang S."/>
            <person name="Zhao J."/>
            <person name="Liu C."/>
            <person name="Gao L."/>
            <person name="Xia E."/>
            <person name="Lu Y."/>
            <person name="Tai Y."/>
            <person name="She G."/>
            <person name="Sun J."/>
            <person name="Cao H."/>
            <person name="Tong W."/>
            <person name="Gao Q."/>
            <person name="Li Y."/>
            <person name="Deng W."/>
            <person name="Jiang X."/>
            <person name="Wang W."/>
            <person name="Chen Q."/>
            <person name="Zhang S."/>
            <person name="Li H."/>
            <person name="Wu J."/>
            <person name="Wang P."/>
            <person name="Li P."/>
            <person name="Shi C."/>
            <person name="Zheng F."/>
            <person name="Jian J."/>
            <person name="Huang B."/>
            <person name="Shan D."/>
            <person name="Shi M."/>
            <person name="Fang C."/>
            <person name="Yue Y."/>
            <person name="Li F."/>
            <person name="Li D."/>
            <person name="Wei S."/>
            <person name="Han B."/>
            <person name="Jiang C."/>
            <person name="Yin Y."/>
            <person name="Xia T."/>
            <person name="Zhang Z."/>
            <person name="Bennetzen J.L."/>
            <person name="Zhao S."/>
            <person name="Wan X."/>
        </authorList>
    </citation>
    <scope>NUCLEOTIDE SEQUENCE [LARGE SCALE GENOMIC DNA]</scope>
    <source>
        <strain evidence="4">cv. Shuchazao</strain>
        <tissue evidence="3">Leaf</tissue>
    </source>
</reference>
<dbReference type="Gene3D" id="3.30.1490.40">
    <property type="match status" value="1"/>
</dbReference>
<evidence type="ECO:0000313" key="3">
    <source>
        <dbReference type="EMBL" id="THG09221.1"/>
    </source>
</evidence>
<evidence type="ECO:0000256" key="1">
    <source>
        <dbReference type="SAM" id="MobiDB-lite"/>
    </source>
</evidence>
<evidence type="ECO:0000259" key="2">
    <source>
        <dbReference type="PROSITE" id="PS50829"/>
    </source>
</evidence>
<gene>
    <name evidence="3" type="ORF">TEA_027407</name>
</gene>
<feature type="compositionally biased region" description="Basic and acidic residues" evidence="1">
    <location>
        <begin position="529"/>
        <end position="544"/>
    </location>
</feature>
<protein>
    <recommendedName>
        <fullName evidence="2">GYF domain-containing protein</fullName>
    </recommendedName>
</protein>
<feature type="region of interest" description="Disordered" evidence="1">
    <location>
        <begin position="1523"/>
        <end position="1565"/>
    </location>
</feature>
<organism evidence="3 4">
    <name type="scientific">Camellia sinensis var. sinensis</name>
    <name type="common">China tea</name>
    <dbReference type="NCBI Taxonomy" id="542762"/>
    <lineage>
        <taxon>Eukaryota</taxon>
        <taxon>Viridiplantae</taxon>
        <taxon>Streptophyta</taxon>
        <taxon>Embryophyta</taxon>
        <taxon>Tracheophyta</taxon>
        <taxon>Spermatophyta</taxon>
        <taxon>Magnoliopsida</taxon>
        <taxon>eudicotyledons</taxon>
        <taxon>Gunneridae</taxon>
        <taxon>Pentapetalae</taxon>
        <taxon>asterids</taxon>
        <taxon>Ericales</taxon>
        <taxon>Theaceae</taxon>
        <taxon>Camellia</taxon>
    </lineage>
</organism>
<sequence>MAAKSDIDSRSVQISKDVHGSDNPIPLSPQWLLPKPGENKPGNVTGENDFIPYPGYASRSDAMKSSGNGEDMHETPKKKDVFRPTVLDMDSGRRDRWRDEERDTNLAVRRDRWREGDKELGDSRKVDRWVDNSSARNFGETRRTVPERWTDLSNKETNYDQRRESKWNTRWGPDNKETDSLRDKRIDSNRDADMPLDKGLSQLTQHAKDEKEGDHYRPWRPNSHNRGPPHHQTPKPNKQGSTFLHSRGRGDNALQTLSHGRERVGPSGSSLNSAHIHSQSFVTVSEKGEIGHGEPSPLRYSRTKMLDVYRMTDMRSCRKILDGVVPVPSLTLEEPVEPLAFYAPTPDELVIWKGMDKGDIVSSGAPQIFKEGSIGRNSNDLGQARQAKFGSREDFLLAGDDHEGDNVGGLSYEKRMQSSGPDANMETFQDQQKYSHNKLNPEALREDGARYWTDEVAINKESSVQGNSSVHPGTAWRSSSIGEQRTDPTSHDWRATPTGFRSRTSDIGWSQSQKDLNNEWGSGLADLSYSKDESKGEVGKDSIIRRQPSAVLDREQEPGKLSQPSPEDILLYYKDPQGEIQGPFSGSDIIGWFEIGYFGIDLQVRHANAPHDSAFSLLGDVMPHLRAKARPPPGFSAPKQNEVVDGSGRSNFSAVGKLHASSSEIDMTKAEQRYKLSSTTDAENRFLESLMSSNMSASPLEKLTFSEGMQGYIGNNTSGMPPGMESGDNLYLLAKRVTLERQRSLSNTYPYWQGRDAAPMVPNSDIVQDSTNPHSKLLSSIGDNPRQQPHSQNLMSILQGLPDRSTSSFNNGVSGWSTFPVQGGLDPLQEKLDLHHRQNFLPQAAFGIQQQRLQPHQPSLTNLLAQDIDNSSSILTPEKLLASGLSQDPQLLSLLQQQYLLQLHSQPPIPSQQMLVLDKLLLLKQQQKQEEQLQLLRQQQQLLSQVLSDHHPHQHFGEQSYGQLQASSLPAGNASAEHPRFQLSHELFQTGSQMPVPNLQDEHVSNFVSLPPSVSLDVSHNVGSEGSSIHLPHQMFGNTVHEKSWGSALREQIDDTQQNNSLVTSATIDSLPQSEVVHIHPQEQISENILRTNDPVTVKTSDAAVEFVPSELPEKSASVESMGNYENDISLPEEVNELMVPLTGALEEALVEGEQCNEETSMVKELKTVEAPEVKKTSEKKSRKQRSSKAQSSNQLKGVPKTSSLQQSKSSETEVSNVAGMKNETQIAPGEIVHALSPQRTKDSKSEVVMVEIVDDQQVKSSLSTGASGDGSESVDAKGDSRLVGPASQLNTQVHTGQRAWKPAPGFKPKSLLEIQQEEQRKAQTEIAISEIPMSVNSVSFSTPWAGVVANSDHKTDAGSSESNLGKSEISINQKSKKSQLHDLLAEVSAKSNERDMEVPVSSSLPVMSAQLDSVDDDNFIEAKDTRKNRKKSAKAKGIGAKVSLPIASVDLSVGSSPNEKGKGARQVQQEKEVLPAVPSGPSLGDFVLWKGEPEYPTPAPAWSTDSGNLPRPTSLRDILREQGKKVTSAQHQNLIPTPQKSQPTQLTRGSGPSRSLSASSPVKDVSPIQLVSHASAQLKHKGDDDLFWGPLDQTKQEVKQLNFPHLASQDSWGTKNTPVKGTGSLQKSLSSSPAPAQSSLKGKKNAMTKNSEAMDFRDWCESESVRLIGTKDTSFLEFCLKQSRSEAEILLEKNRGEEEERGRKREERREGPLLCLRRRRSSQQQLRSSQPRLLQPDFDGPLPSSSPSSSSFLFFFFEFEPNSNLRIRATNRNMVYSVGRYELVSFVHSQFLLCLFFERFSKFAPTLTLTVFEAKVLQEVVDKEGIPMLEKDGSRMFEKAKT</sequence>
<feature type="compositionally biased region" description="Basic and acidic residues" evidence="1">
    <location>
        <begin position="70"/>
        <end position="82"/>
    </location>
</feature>
<name>A0A4S4E0D3_CAMSN</name>
<dbReference type="SMART" id="SM00444">
    <property type="entry name" value="GYF"/>
    <property type="match status" value="1"/>
</dbReference>
<feature type="compositionally biased region" description="Polar residues" evidence="1">
    <location>
        <begin position="499"/>
        <end position="515"/>
    </location>
</feature>
<feature type="compositionally biased region" description="Basic and acidic residues" evidence="1">
    <location>
        <begin position="484"/>
        <end position="494"/>
    </location>
</feature>
<dbReference type="PANTHER" id="PTHR47471:SF1">
    <property type="entry name" value="PROTEIN ESSENTIAL FOR POTEXVIRUS ACCUMULATION 1"/>
    <property type="match status" value="1"/>
</dbReference>
<keyword evidence="4" id="KW-1185">Reference proteome</keyword>
<feature type="compositionally biased region" description="Polar residues" evidence="1">
    <location>
        <begin position="1358"/>
        <end position="1374"/>
    </location>
</feature>
<dbReference type="Proteomes" id="UP000306102">
    <property type="component" value="Unassembled WGS sequence"/>
</dbReference>
<dbReference type="SUPFAM" id="SSF55277">
    <property type="entry name" value="GYF domain"/>
    <property type="match status" value="1"/>
</dbReference>
<dbReference type="Pfam" id="PF02213">
    <property type="entry name" value="GYF"/>
    <property type="match status" value="1"/>
</dbReference>
<feature type="region of interest" description="Disordered" evidence="1">
    <location>
        <begin position="1260"/>
        <end position="1285"/>
    </location>
</feature>
<feature type="compositionally biased region" description="Basic and acidic residues" evidence="1">
    <location>
        <begin position="206"/>
        <end position="217"/>
    </location>
</feature>
<feature type="compositionally biased region" description="Basic and acidic residues" evidence="1">
    <location>
        <begin position="110"/>
        <end position="130"/>
    </location>
</feature>
<dbReference type="PANTHER" id="PTHR47471">
    <property type="entry name" value="GYF DOMAIN-CONTAINING PROTEIN"/>
    <property type="match status" value="1"/>
</dbReference>
<feature type="region of interest" description="Disordered" evidence="1">
    <location>
        <begin position="1720"/>
        <end position="1746"/>
    </location>
</feature>
<feature type="compositionally biased region" description="Low complexity" evidence="1">
    <location>
        <begin position="1549"/>
        <end position="1562"/>
    </location>
</feature>
<feature type="region of interest" description="Disordered" evidence="1">
    <location>
        <begin position="1605"/>
        <end position="1650"/>
    </location>
</feature>
<dbReference type="CDD" id="cd00072">
    <property type="entry name" value="GYF"/>
    <property type="match status" value="1"/>
</dbReference>
<feature type="domain" description="GYF" evidence="2">
    <location>
        <begin position="568"/>
        <end position="619"/>
    </location>
</feature>
<dbReference type="InterPro" id="IPR035445">
    <property type="entry name" value="GYF-like_dom_sf"/>
</dbReference>
<feature type="compositionally biased region" description="Low complexity" evidence="1">
    <location>
        <begin position="1723"/>
        <end position="1746"/>
    </location>
</feature>
<feature type="compositionally biased region" description="Polar residues" evidence="1">
    <location>
        <begin position="1526"/>
        <end position="1548"/>
    </location>
</feature>
<feature type="region of interest" description="Disordered" evidence="1">
    <location>
        <begin position="1156"/>
        <end position="1224"/>
    </location>
</feature>
<feature type="compositionally biased region" description="Basic and acidic residues" evidence="1">
    <location>
        <begin position="139"/>
        <end position="196"/>
    </location>
</feature>
<dbReference type="PROSITE" id="PS50829">
    <property type="entry name" value="GYF"/>
    <property type="match status" value="1"/>
</dbReference>
<dbReference type="InterPro" id="IPR003169">
    <property type="entry name" value="GYF"/>
</dbReference>
<accession>A0A4S4E0D3</accession>
<feature type="compositionally biased region" description="Polar residues" evidence="1">
    <location>
        <begin position="234"/>
        <end position="244"/>
    </location>
</feature>